<reference evidence="7" key="2">
    <citation type="submission" date="2021-01" db="UniProtKB">
        <authorList>
            <consortium name="EnsemblPlants"/>
        </authorList>
    </citation>
    <scope>IDENTIFICATION</scope>
</reference>
<dbReference type="AlphaFoldDB" id="A0A7N2LF86"/>
<dbReference type="PANTHER" id="PTHR47718">
    <property type="entry name" value="OS01G0519700 PROTEIN"/>
    <property type="match status" value="1"/>
</dbReference>
<dbReference type="Pfam" id="PF10551">
    <property type="entry name" value="MULE"/>
    <property type="match status" value="1"/>
</dbReference>
<accession>A0A7N2LF86</accession>
<evidence type="ECO:0000259" key="6">
    <source>
        <dbReference type="PROSITE" id="PS50966"/>
    </source>
</evidence>
<dbReference type="InterPro" id="IPR018289">
    <property type="entry name" value="MULE_transposase_dom"/>
</dbReference>
<dbReference type="OMA" id="GIANDEF"/>
<dbReference type="SMART" id="SM00575">
    <property type="entry name" value="ZnF_PMZ"/>
    <property type="match status" value="1"/>
</dbReference>
<reference evidence="7 8" key="1">
    <citation type="journal article" date="2016" name="G3 (Bethesda)">
        <title>First Draft Assembly and Annotation of the Genome of a California Endemic Oak Quercus lobata Nee (Fagaceae).</title>
        <authorList>
            <person name="Sork V.L."/>
            <person name="Fitz-Gibbon S.T."/>
            <person name="Puiu D."/>
            <person name="Crepeau M."/>
            <person name="Gugger P.F."/>
            <person name="Sherman R."/>
            <person name="Stevens K."/>
            <person name="Langley C.H."/>
            <person name="Pellegrini M."/>
            <person name="Salzberg S.L."/>
        </authorList>
    </citation>
    <scope>NUCLEOTIDE SEQUENCE [LARGE SCALE GENOMIC DNA]</scope>
    <source>
        <strain evidence="7 8">cv. SW786</strain>
    </source>
</reference>
<dbReference type="EMBL" id="LRBV02000004">
    <property type="status" value="NOT_ANNOTATED_CDS"/>
    <property type="molecule type" value="Genomic_DNA"/>
</dbReference>
<keyword evidence="8" id="KW-1185">Reference proteome</keyword>
<feature type="region of interest" description="Disordered" evidence="5">
    <location>
        <begin position="700"/>
        <end position="756"/>
    </location>
</feature>
<dbReference type="Gramene" id="QL04p022188:mrna">
    <property type="protein sequence ID" value="QL04p022188:mrna"/>
    <property type="gene ID" value="QL04p022188"/>
</dbReference>
<dbReference type="InterPro" id="IPR004330">
    <property type="entry name" value="FAR1_DNA_bnd_dom"/>
</dbReference>
<dbReference type="GeneID" id="115986980"/>
<dbReference type="InParanoid" id="A0A7N2LF86"/>
<evidence type="ECO:0000256" key="3">
    <source>
        <dbReference type="ARBA" id="ARBA00022833"/>
    </source>
</evidence>
<evidence type="ECO:0000256" key="5">
    <source>
        <dbReference type="SAM" id="MobiDB-lite"/>
    </source>
</evidence>
<gene>
    <name evidence="7" type="primary">LOC115986980</name>
</gene>
<keyword evidence="1" id="KW-0479">Metal-binding</keyword>
<organism evidence="7 8">
    <name type="scientific">Quercus lobata</name>
    <name type="common">Valley oak</name>
    <dbReference type="NCBI Taxonomy" id="97700"/>
    <lineage>
        <taxon>Eukaryota</taxon>
        <taxon>Viridiplantae</taxon>
        <taxon>Streptophyta</taxon>
        <taxon>Embryophyta</taxon>
        <taxon>Tracheophyta</taxon>
        <taxon>Spermatophyta</taxon>
        <taxon>Magnoliopsida</taxon>
        <taxon>eudicotyledons</taxon>
        <taxon>Gunneridae</taxon>
        <taxon>Pentapetalae</taxon>
        <taxon>rosids</taxon>
        <taxon>fabids</taxon>
        <taxon>Fagales</taxon>
        <taxon>Fagaceae</taxon>
        <taxon>Quercus</taxon>
    </lineage>
</organism>
<dbReference type="PROSITE" id="PS50966">
    <property type="entry name" value="ZF_SWIM"/>
    <property type="match status" value="1"/>
</dbReference>
<proteinExistence type="predicted"/>
<keyword evidence="2 4" id="KW-0863">Zinc-finger</keyword>
<feature type="domain" description="SWIM-type" evidence="6">
    <location>
        <begin position="531"/>
        <end position="567"/>
    </location>
</feature>
<evidence type="ECO:0000256" key="4">
    <source>
        <dbReference type="PROSITE-ProRule" id="PRU00325"/>
    </source>
</evidence>
<dbReference type="InterPro" id="IPR007527">
    <property type="entry name" value="Znf_SWIM"/>
</dbReference>
<protein>
    <recommendedName>
        <fullName evidence="6">SWIM-type domain-containing protein</fullName>
    </recommendedName>
</protein>
<evidence type="ECO:0000256" key="1">
    <source>
        <dbReference type="ARBA" id="ARBA00022723"/>
    </source>
</evidence>
<name>A0A7N2LF86_QUELO</name>
<feature type="compositionally biased region" description="Polar residues" evidence="5">
    <location>
        <begin position="728"/>
        <end position="756"/>
    </location>
</feature>
<sequence length="756" mass="86024">MDLSRTAPDVIEEGDNGEDCRIVNSREFDGEIKLGMQVSSEEEAYDLYNAHAFKKGFSIRKATRRVVNGVIRQREFVCSKQGFKEFEDPVNAKKFNHLDTRTGCCARIRFDVKDDVWTVVLFNDTHNHEFASPEQKLNLRSGRKVLNANGSTTITNAKATGSCSCSRLSKEVDGANKIGLSKLDSHNYLPTVRKEMIEAGDGQSVFNHFRHKQSEDPMFFYSLQVDQDNRMANFFWRDGRSKLDYGYFGDVVIFDTFRINSYNLICALFVGVNHHWKNVLFGCAFLIDETTESFIWLFKTFLAAMGGQQPKSIFTDQDQTMANAINLVFPKSRHRLCPWHISKNAKQHLGGLYTINADFNSRFDKCLNGCINEMEFESTWNDMIEKYNLQSHEWLNSLYEDREKWCTALSVDFFSAKLKSSQRKESSTSIFHQIMRKPMQLIQAIQSFEEKVAQMRQDESNEDFRCKNGAPSKVTRYGGILSHAASVYTHALFRVFEEELNSCLGLSCVETNHHGNNSIYSLTELGNGSVHIVEFDRSKLIICCSCKLFETLGLLCCHALRVFVVNNVNVIPDKYISNKWTKDAKKGLYCFDDSCQENEKSTRASRLSELCHLGYIVFEKASLTNSRTKIVKDKLREALHLVEKDVASMSMVEIVGQECLQEDPNNSDDMEPCVVGDKQVFDTPHVRKKRKTVKDAITLQTPQPSHIVHGDGQSSSSSLELSFDDHNFNLTRTPQESTSVPYLSPESTTSKDGMQG</sequence>
<dbReference type="EnsemblPlants" id="QL04p022188:mrna">
    <property type="protein sequence ID" value="QL04p022188:mrna"/>
    <property type="gene ID" value="QL04p022188"/>
</dbReference>
<evidence type="ECO:0000256" key="2">
    <source>
        <dbReference type="ARBA" id="ARBA00022771"/>
    </source>
</evidence>
<dbReference type="GO" id="GO:0008270">
    <property type="term" value="F:zinc ion binding"/>
    <property type="evidence" value="ECO:0007669"/>
    <property type="project" value="UniProtKB-KW"/>
</dbReference>
<evidence type="ECO:0000313" key="7">
    <source>
        <dbReference type="EnsemblPlants" id="QL04p022188:mrna"/>
    </source>
</evidence>
<dbReference type="PANTHER" id="PTHR47718:SF17">
    <property type="entry name" value="PROTEIN FAR1-RELATED SEQUENCE 5-LIKE"/>
    <property type="match status" value="1"/>
</dbReference>
<evidence type="ECO:0000313" key="8">
    <source>
        <dbReference type="Proteomes" id="UP000594261"/>
    </source>
</evidence>
<dbReference type="InterPro" id="IPR006564">
    <property type="entry name" value="Znf_PMZ"/>
</dbReference>
<keyword evidence="3" id="KW-0862">Zinc</keyword>
<dbReference type="Proteomes" id="UP000594261">
    <property type="component" value="Chromosome 4"/>
</dbReference>
<dbReference type="RefSeq" id="XP_030966275.1">
    <property type="nucleotide sequence ID" value="XM_031110415.1"/>
</dbReference>
<dbReference type="Pfam" id="PF04434">
    <property type="entry name" value="SWIM"/>
    <property type="match status" value="1"/>
</dbReference>
<dbReference type="Pfam" id="PF03101">
    <property type="entry name" value="FAR1"/>
    <property type="match status" value="1"/>
</dbReference>